<dbReference type="SUPFAM" id="SSF46689">
    <property type="entry name" value="Homeodomain-like"/>
    <property type="match status" value="1"/>
</dbReference>
<dbReference type="Pfam" id="PF00440">
    <property type="entry name" value="TetR_N"/>
    <property type="match status" value="1"/>
</dbReference>
<dbReference type="PANTHER" id="PTHR30055">
    <property type="entry name" value="HTH-TYPE TRANSCRIPTIONAL REGULATOR RUTR"/>
    <property type="match status" value="1"/>
</dbReference>
<feature type="DNA-binding region" description="H-T-H motif" evidence="4">
    <location>
        <begin position="43"/>
        <end position="62"/>
    </location>
</feature>
<dbReference type="RefSeq" id="WP_268786724.1">
    <property type="nucleotide sequence ID" value="NZ_JAPQYE010000007.1"/>
</dbReference>
<dbReference type="InterPro" id="IPR050109">
    <property type="entry name" value="HTH-type_TetR-like_transc_reg"/>
</dbReference>
<accession>A0ABT4HI38</accession>
<keyword evidence="1" id="KW-0805">Transcription regulation</keyword>
<dbReference type="PROSITE" id="PS50977">
    <property type="entry name" value="HTH_TETR_2"/>
    <property type="match status" value="1"/>
</dbReference>
<evidence type="ECO:0000256" key="2">
    <source>
        <dbReference type="ARBA" id="ARBA00023125"/>
    </source>
</evidence>
<proteinExistence type="predicted"/>
<dbReference type="InterPro" id="IPR009057">
    <property type="entry name" value="Homeodomain-like_sf"/>
</dbReference>
<reference evidence="6" key="1">
    <citation type="submission" date="2022-12" db="EMBL/GenBank/DDBJ databases">
        <title>Whole genome sequence of Mycolicibacterium iranicum strain SBH312.</title>
        <authorList>
            <person name="Jani J."/>
            <person name="Arifin Mustapha Z."/>
            <person name="Ahmed K."/>
            <person name="Kai Ling C."/>
        </authorList>
    </citation>
    <scope>NUCLEOTIDE SEQUENCE</scope>
    <source>
        <strain evidence="6">SBH312</strain>
    </source>
</reference>
<feature type="domain" description="HTH tetR-type" evidence="5">
    <location>
        <begin position="20"/>
        <end position="80"/>
    </location>
</feature>
<dbReference type="EMBL" id="JAPQYE010000007">
    <property type="protein sequence ID" value="MCZ0729868.1"/>
    <property type="molecule type" value="Genomic_DNA"/>
</dbReference>
<gene>
    <name evidence="6" type="ORF">OY187_17580</name>
</gene>
<protein>
    <submittedName>
        <fullName evidence="6">Helix-turn-helix domain containing protein</fullName>
    </submittedName>
</protein>
<keyword evidence="2 4" id="KW-0238">DNA-binding</keyword>
<evidence type="ECO:0000256" key="1">
    <source>
        <dbReference type="ARBA" id="ARBA00023015"/>
    </source>
</evidence>
<dbReference type="PANTHER" id="PTHR30055:SF234">
    <property type="entry name" value="HTH-TYPE TRANSCRIPTIONAL REGULATOR BETI"/>
    <property type="match status" value="1"/>
</dbReference>
<evidence type="ECO:0000256" key="4">
    <source>
        <dbReference type="PROSITE-ProRule" id="PRU00335"/>
    </source>
</evidence>
<dbReference type="Gene3D" id="1.10.357.10">
    <property type="entry name" value="Tetracycline Repressor, domain 2"/>
    <property type="match status" value="1"/>
</dbReference>
<dbReference type="Proteomes" id="UP001084650">
    <property type="component" value="Unassembled WGS sequence"/>
</dbReference>
<sequence length="194" mass="20848">MDSRAAPATGDWLVGGDRRSVAADRIYSAAVELMAQSGYDAFTIDALAAKVHCSPATIYRHAGGKTAIRDAVMSRQADAVLESVREAIAGLTGAERVVTATTIALKQLRADPLAKIMRSMTSLPGEEWLTKSTVVTRLADEMVGRTTPDPVASQWLIRTFLALCCWPPADADTEEHMVRRFLGPPYDARADGSA</sequence>
<organism evidence="6 7">
    <name type="scientific">Mycolicibacterium iranicum</name>
    <name type="common">Mycobacterium iranicum</name>
    <dbReference type="NCBI Taxonomy" id="912594"/>
    <lineage>
        <taxon>Bacteria</taxon>
        <taxon>Bacillati</taxon>
        <taxon>Actinomycetota</taxon>
        <taxon>Actinomycetes</taxon>
        <taxon>Mycobacteriales</taxon>
        <taxon>Mycobacteriaceae</taxon>
        <taxon>Mycolicibacterium</taxon>
    </lineage>
</organism>
<evidence type="ECO:0000313" key="7">
    <source>
        <dbReference type="Proteomes" id="UP001084650"/>
    </source>
</evidence>
<keyword evidence="7" id="KW-1185">Reference proteome</keyword>
<evidence type="ECO:0000313" key="6">
    <source>
        <dbReference type="EMBL" id="MCZ0729868.1"/>
    </source>
</evidence>
<dbReference type="InterPro" id="IPR001647">
    <property type="entry name" value="HTH_TetR"/>
</dbReference>
<evidence type="ECO:0000259" key="5">
    <source>
        <dbReference type="PROSITE" id="PS50977"/>
    </source>
</evidence>
<name>A0ABT4HI38_MYCIR</name>
<comment type="caution">
    <text evidence="6">The sequence shown here is derived from an EMBL/GenBank/DDBJ whole genome shotgun (WGS) entry which is preliminary data.</text>
</comment>
<evidence type="ECO:0000256" key="3">
    <source>
        <dbReference type="ARBA" id="ARBA00023163"/>
    </source>
</evidence>
<keyword evidence="3" id="KW-0804">Transcription</keyword>